<keyword evidence="2" id="KW-1133">Transmembrane helix</keyword>
<dbReference type="Proteomes" id="UP000613740">
    <property type="component" value="Unassembled WGS sequence"/>
</dbReference>
<keyword evidence="2" id="KW-0472">Membrane</keyword>
<keyword evidence="2" id="KW-0812">Transmembrane</keyword>
<comment type="caution">
    <text evidence="3">The sequence shown here is derived from an EMBL/GenBank/DDBJ whole genome shotgun (WGS) entry which is preliminary data.</text>
</comment>
<protein>
    <recommendedName>
        <fullName evidence="5">YtxH domain-containing protein</fullName>
    </recommendedName>
</protein>
<evidence type="ECO:0000313" key="4">
    <source>
        <dbReference type="Proteomes" id="UP000613740"/>
    </source>
</evidence>
<dbReference type="AlphaFoldDB" id="A0A836B0U9"/>
<name>A0A836B0U9_9CHLO</name>
<dbReference type="OrthoDB" id="540531at2759"/>
<gene>
    <name evidence="3" type="ORF">HYH02_009125</name>
</gene>
<evidence type="ECO:0000256" key="1">
    <source>
        <dbReference type="SAM" id="MobiDB-lite"/>
    </source>
</evidence>
<sequence length="99" mass="11245">MTRSLTHKAEKAGEDTANRAKTETRRVRSRLETDEDLRRNLIIGGIAALGTAAVGALGWFIFKRRDDIKQSLKDAKHKIQEKIEHHKDKAHDKTHPTHA</sequence>
<proteinExistence type="predicted"/>
<feature type="region of interest" description="Disordered" evidence="1">
    <location>
        <begin position="73"/>
        <end position="99"/>
    </location>
</feature>
<dbReference type="EMBL" id="JAEHOD010000029">
    <property type="protein sequence ID" value="KAG2444187.1"/>
    <property type="molecule type" value="Genomic_DNA"/>
</dbReference>
<evidence type="ECO:0008006" key="5">
    <source>
        <dbReference type="Google" id="ProtNLM"/>
    </source>
</evidence>
<evidence type="ECO:0000256" key="2">
    <source>
        <dbReference type="SAM" id="Phobius"/>
    </source>
</evidence>
<feature type="region of interest" description="Disordered" evidence="1">
    <location>
        <begin position="1"/>
        <end position="31"/>
    </location>
</feature>
<feature type="compositionally biased region" description="Basic and acidic residues" evidence="1">
    <location>
        <begin position="7"/>
        <end position="31"/>
    </location>
</feature>
<accession>A0A836B0U9</accession>
<organism evidence="3 4">
    <name type="scientific">Chlamydomonas schloesseri</name>
    <dbReference type="NCBI Taxonomy" id="2026947"/>
    <lineage>
        <taxon>Eukaryota</taxon>
        <taxon>Viridiplantae</taxon>
        <taxon>Chlorophyta</taxon>
        <taxon>core chlorophytes</taxon>
        <taxon>Chlorophyceae</taxon>
        <taxon>CS clade</taxon>
        <taxon>Chlamydomonadales</taxon>
        <taxon>Chlamydomonadaceae</taxon>
        <taxon>Chlamydomonas</taxon>
    </lineage>
</organism>
<evidence type="ECO:0000313" key="3">
    <source>
        <dbReference type="EMBL" id="KAG2444187.1"/>
    </source>
</evidence>
<keyword evidence="4" id="KW-1185">Reference proteome</keyword>
<feature type="transmembrane region" description="Helical" evidence="2">
    <location>
        <begin position="41"/>
        <end position="62"/>
    </location>
</feature>
<reference evidence="3" key="1">
    <citation type="journal article" date="2020" name="bioRxiv">
        <title>Comparative genomics of Chlamydomonas.</title>
        <authorList>
            <person name="Craig R.J."/>
            <person name="Hasan A.R."/>
            <person name="Ness R.W."/>
            <person name="Keightley P.D."/>
        </authorList>
    </citation>
    <scope>NUCLEOTIDE SEQUENCE</scope>
    <source>
        <strain evidence="3">CCAP 11/173</strain>
    </source>
</reference>